<proteinExistence type="predicted"/>
<accession>A0A9P5XZ59</accession>
<dbReference type="AlphaFoldDB" id="A0A9P5XZ59"/>
<protein>
    <submittedName>
        <fullName evidence="1">Uncharacterized protein</fullName>
    </submittedName>
</protein>
<evidence type="ECO:0000313" key="1">
    <source>
        <dbReference type="EMBL" id="KAF9459403.1"/>
    </source>
</evidence>
<gene>
    <name evidence="1" type="ORF">BDZ94DRAFT_1020013</name>
</gene>
<comment type="caution">
    <text evidence="1">The sequence shown here is derived from an EMBL/GenBank/DDBJ whole genome shotgun (WGS) entry which is preliminary data.</text>
</comment>
<reference evidence="1" key="1">
    <citation type="submission" date="2020-11" db="EMBL/GenBank/DDBJ databases">
        <authorList>
            <consortium name="DOE Joint Genome Institute"/>
            <person name="Ahrendt S."/>
            <person name="Riley R."/>
            <person name="Andreopoulos W."/>
            <person name="Labutti K."/>
            <person name="Pangilinan J."/>
            <person name="Ruiz-Duenas F.J."/>
            <person name="Barrasa J.M."/>
            <person name="Sanchez-Garcia M."/>
            <person name="Camarero S."/>
            <person name="Miyauchi S."/>
            <person name="Serrano A."/>
            <person name="Linde D."/>
            <person name="Babiker R."/>
            <person name="Drula E."/>
            <person name="Ayuso-Fernandez I."/>
            <person name="Pacheco R."/>
            <person name="Padilla G."/>
            <person name="Ferreira P."/>
            <person name="Barriuso J."/>
            <person name="Kellner H."/>
            <person name="Castanera R."/>
            <person name="Alfaro M."/>
            <person name="Ramirez L."/>
            <person name="Pisabarro A.G."/>
            <person name="Kuo A."/>
            <person name="Tritt A."/>
            <person name="Lipzen A."/>
            <person name="He G."/>
            <person name="Yan M."/>
            <person name="Ng V."/>
            <person name="Cullen D."/>
            <person name="Martin F."/>
            <person name="Rosso M.-N."/>
            <person name="Henrissat B."/>
            <person name="Hibbett D."/>
            <person name="Martinez A.T."/>
            <person name="Grigoriev I.V."/>
        </authorList>
    </citation>
    <scope>NUCLEOTIDE SEQUENCE</scope>
    <source>
        <strain evidence="1">CBS 247.69</strain>
    </source>
</reference>
<organism evidence="1 2">
    <name type="scientific">Collybia nuda</name>
    <dbReference type="NCBI Taxonomy" id="64659"/>
    <lineage>
        <taxon>Eukaryota</taxon>
        <taxon>Fungi</taxon>
        <taxon>Dikarya</taxon>
        <taxon>Basidiomycota</taxon>
        <taxon>Agaricomycotina</taxon>
        <taxon>Agaricomycetes</taxon>
        <taxon>Agaricomycetidae</taxon>
        <taxon>Agaricales</taxon>
        <taxon>Tricholomatineae</taxon>
        <taxon>Clitocybaceae</taxon>
        <taxon>Collybia</taxon>
    </lineage>
</organism>
<sequence>MSDDLLRAKTVSYHRHQSYTKSCHLQACSELETGDFKCPVDRGFYTFTEFEETVSRNVRHFEDQELSIILLPI</sequence>
<name>A0A9P5XZ59_9AGAR</name>
<keyword evidence="2" id="KW-1185">Reference proteome</keyword>
<dbReference type="EMBL" id="MU150317">
    <property type="protein sequence ID" value="KAF9459403.1"/>
    <property type="molecule type" value="Genomic_DNA"/>
</dbReference>
<dbReference type="Proteomes" id="UP000807353">
    <property type="component" value="Unassembled WGS sequence"/>
</dbReference>
<evidence type="ECO:0000313" key="2">
    <source>
        <dbReference type="Proteomes" id="UP000807353"/>
    </source>
</evidence>